<dbReference type="PANTHER" id="PTHR39082:SF1">
    <property type="entry name" value="SCAVENGER RECEPTOR CLASS A MEMBER 3"/>
    <property type="match status" value="1"/>
</dbReference>
<dbReference type="Gene3D" id="1.10.287.1490">
    <property type="match status" value="1"/>
</dbReference>
<dbReference type="AlphaFoldDB" id="Q1MR74"/>
<dbReference type="HOGENOM" id="CLU_073076_2_2_7"/>
<dbReference type="InterPro" id="IPR003743">
    <property type="entry name" value="Zf-RING_7"/>
</dbReference>
<dbReference type="InterPro" id="IPR052376">
    <property type="entry name" value="Oxidative_Scav/Glycosyltrans"/>
</dbReference>
<gene>
    <name evidence="3" type="ordered locus">LI0448</name>
</gene>
<dbReference type="OrthoDB" id="9795058at2"/>
<evidence type="ECO:0000259" key="2">
    <source>
        <dbReference type="Pfam" id="PF02591"/>
    </source>
</evidence>
<proteinExistence type="predicted"/>
<dbReference type="eggNOG" id="COG1579">
    <property type="taxonomic scope" value="Bacteria"/>
</dbReference>
<reference evidence="3 4" key="1">
    <citation type="submission" date="2005-11" db="EMBL/GenBank/DDBJ databases">
        <title>The complete genome sequence of Lawsonia intracellularis: the causative agent of proliferative enteropathy.</title>
        <authorList>
            <person name="Kaur K."/>
            <person name="Zhang Q."/>
            <person name="Beckler D."/>
            <person name="Munir S."/>
            <person name="Li L."/>
            <person name="Kinsley K."/>
            <person name="Herron L."/>
            <person name="Peterson A."/>
            <person name="May B."/>
            <person name="Singh S."/>
            <person name="Gebhart C."/>
            <person name="Kapur V."/>
        </authorList>
    </citation>
    <scope>NUCLEOTIDE SEQUENCE [LARGE SCALE GENOMIC DNA]</scope>
    <source>
        <strain evidence="3 4">PHE/MN1-00</strain>
    </source>
</reference>
<dbReference type="Pfam" id="PF02591">
    <property type="entry name" value="Zn_ribbon_9"/>
    <property type="match status" value="1"/>
</dbReference>
<dbReference type="EMBL" id="AM180252">
    <property type="protein sequence ID" value="CAJ54502.1"/>
    <property type="molecule type" value="Genomic_DNA"/>
</dbReference>
<dbReference type="STRING" id="363253.LI0448"/>
<accession>Q1MR74</accession>
<evidence type="ECO:0000313" key="3">
    <source>
        <dbReference type="EMBL" id="CAJ54502.1"/>
    </source>
</evidence>
<keyword evidence="4" id="KW-1185">Reference proteome</keyword>
<evidence type="ECO:0000313" key="4">
    <source>
        <dbReference type="Proteomes" id="UP000002430"/>
    </source>
</evidence>
<dbReference type="PANTHER" id="PTHR39082">
    <property type="entry name" value="PHOSPHOLIPASE C-BETA-2-RELATED"/>
    <property type="match status" value="1"/>
</dbReference>
<name>Q1MR74_LAWIP</name>
<keyword evidence="1" id="KW-0175">Coiled coil</keyword>
<dbReference type="Proteomes" id="UP000002430">
    <property type="component" value="Chromosome"/>
</dbReference>
<dbReference type="KEGG" id="lip:LI0448"/>
<feature type="coiled-coil region" evidence="1">
    <location>
        <begin position="53"/>
        <end position="173"/>
    </location>
</feature>
<sequence>MSLYINQICQLVSLQHVDDAIYIVEEELIQAPKELETLAAKFESVDSQRTLVIEKLEHLKEREKRIHHEIEDDEGRIKRSKGKLMQVSNSREYQAMAREMDNMERLNRTREEERNTLLEEKQLQETTLAEIESLWTAIKEELELKKAGLDEYLKDAKNRLAELESSRSTTTSDIPRPILERYEFIRRRLSHPVIVPVTDGVCGGCHIVVPPQTYIELQGGHKIINCPNCQRLIYWSKHFSEEEIKQEPVEEIES</sequence>
<feature type="domain" description="C4-type zinc ribbon" evidence="2">
    <location>
        <begin position="201"/>
        <end position="232"/>
    </location>
</feature>
<dbReference type="RefSeq" id="WP_011526532.1">
    <property type="nucleotide sequence ID" value="NC_008011.1"/>
</dbReference>
<organism evidence="3 4">
    <name type="scientific">Lawsonia intracellularis (strain PHE/MN1-00)</name>
    <dbReference type="NCBI Taxonomy" id="363253"/>
    <lineage>
        <taxon>Bacteria</taxon>
        <taxon>Pseudomonadati</taxon>
        <taxon>Thermodesulfobacteriota</taxon>
        <taxon>Desulfovibrionia</taxon>
        <taxon>Desulfovibrionales</taxon>
        <taxon>Desulfovibrionaceae</taxon>
        <taxon>Lawsonia</taxon>
    </lineage>
</organism>
<protein>
    <submittedName>
        <fullName evidence="3">Zn-ribbon protein, possibly nucleic acid-binding</fullName>
    </submittedName>
</protein>
<evidence type="ECO:0000256" key="1">
    <source>
        <dbReference type="SAM" id="Coils"/>
    </source>
</evidence>